<gene>
    <name evidence="2" type="ORF">PG991_001462</name>
</gene>
<evidence type="ECO:0000313" key="2">
    <source>
        <dbReference type="EMBL" id="KAK8037148.1"/>
    </source>
</evidence>
<comment type="caution">
    <text evidence="2">The sequence shown here is derived from an EMBL/GenBank/DDBJ whole genome shotgun (WGS) entry which is preliminary data.</text>
</comment>
<evidence type="ECO:0000256" key="1">
    <source>
        <dbReference type="SAM" id="MobiDB-lite"/>
    </source>
</evidence>
<keyword evidence="3" id="KW-1185">Reference proteome</keyword>
<feature type="region of interest" description="Disordered" evidence="1">
    <location>
        <begin position="11"/>
        <end position="34"/>
    </location>
</feature>
<evidence type="ECO:0008006" key="4">
    <source>
        <dbReference type="Google" id="ProtNLM"/>
    </source>
</evidence>
<feature type="compositionally biased region" description="Polar residues" evidence="1">
    <location>
        <begin position="20"/>
        <end position="34"/>
    </location>
</feature>
<accession>A0ABR1SS60</accession>
<proteinExistence type="predicted"/>
<dbReference type="Proteomes" id="UP001396898">
    <property type="component" value="Unassembled WGS sequence"/>
</dbReference>
<protein>
    <recommendedName>
        <fullName evidence="4">F-box domain-containing protein</fullName>
    </recommendedName>
</protein>
<evidence type="ECO:0000313" key="3">
    <source>
        <dbReference type="Proteomes" id="UP001396898"/>
    </source>
</evidence>
<sequence>MALLGESYHACPEGDKLDGSGQNQPSSTRYISIQQPPPRVQDTCPLARVPNHIVQHILRFLQHNRPEDVLTVAEVCHFLHEQARYVQHHLVCVDLVRDQHLGVRLDLIQHHNLLQAVRELRVERTWFEVPNEDYRKTLSRLVEMTPRMTGLRDLHWNVSRQGTTEGVPKALLDKLPPQLRLHTSFFHWCHTPERGSAQFRQALACLFGIRNLYSLSLNISVEQGEECAKTMSVLKDVLLSCPNLRRIPALRTRWCHHVCETYPLAPMASYAGLGFAGGERPASAWEELGLGEYMWPSVGMRMTGDRVLGGWGSRGYHVDAAGPEETYWAETFDWSHLERLNYSLDCGFPPVLFSRLVGLREFRLEHDWNQATYEEDAIARLDDIVSPLEVLVLPRLNDEQMREEVTRWFGAIARHGSTLRSLTMHTKNWCSWRDPDRGMTEQALQLLLPDDETGGGLPRLEELSLDLAWDEDGGGWPYRALDVIARFPCLRRIELWFRLRRGYLHAHPHLTVAAARHLAGYLRQRNPRLQRLVLRSGLGEWRATPHRTVSQQTPVPRSKLNWIDLNCVSFVCEFVEPPLLADANDDASIIITCPELSREMNWRLRSFASSSHNDDDEIHRRERLVATDLDQKTLPLKVALDGPLWGAEWKAWCDQHQLDGHETTRDRGESILPEIAVVRPWGRALRHLKDVMGLVRYVLRR</sequence>
<name>A0ABR1SS60_9PEZI</name>
<dbReference type="EMBL" id="JAQQWI010000003">
    <property type="protein sequence ID" value="KAK8037148.1"/>
    <property type="molecule type" value="Genomic_DNA"/>
</dbReference>
<reference evidence="2 3" key="1">
    <citation type="submission" date="2023-01" db="EMBL/GenBank/DDBJ databases">
        <title>Analysis of 21 Apiospora genomes using comparative genomics revels a genus with tremendous synthesis potential of carbohydrate active enzymes and secondary metabolites.</title>
        <authorList>
            <person name="Sorensen T."/>
        </authorList>
    </citation>
    <scope>NUCLEOTIDE SEQUENCE [LARGE SCALE GENOMIC DNA]</scope>
    <source>
        <strain evidence="2 3">CBS 20057</strain>
    </source>
</reference>
<organism evidence="2 3">
    <name type="scientific">Apiospora marii</name>
    <dbReference type="NCBI Taxonomy" id="335849"/>
    <lineage>
        <taxon>Eukaryota</taxon>
        <taxon>Fungi</taxon>
        <taxon>Dikarya</taxon>
        <taxon>Ascomycota</taxon>
        <taxon>Pezizomycotina</taxon>
        <taxon>Sordariomycetes</taxon>
        <taxon>Xylariomycetidae</taxon>
        <taxon>Amphisphaeriales</taxon>
        <taxon>Apiosporaceae</taxon>
        <taxon>Apiospora</taxon>
    </lineage>
</organism>